<dbReference type="InterPro" id="IPR002937">
    <property type="entry name" value="Amino_oxidase"/>
</dbReference>
<accession>A0ABR4M2G6</accession>
<evidence type="ECO:0000256" key="5">
    <source>
        <dbReference type="ARBA" id="ARBA00022630"/>
    </source>
</evidence>
<comment type="catalytic activity">
    <reaction evidence="10 11">
        <text>protoporphyrinogen IX + 3 O2 = protoporphyrin IX + 3 H2O2</text>
        <dbReference type="Rhea" id="RHEA:25576"/>
        <dbReference type="ChEBI" id="CHEBI:15379"/>
        <dbReference type="ChEBI" id="CHEBI:16240"/>
        <dbReference type="ChEBI" id="CHEBI:57306"/>
        <dbReference type="ChEBI" id="CHEBI:57307"/>
        <dbReference type="EC" id="1.3.3.4"/>
    </reaction>
</comment>
<dbReference type="PANTHER" id="PTHR42923:SF3">
    <property type="entry name" value="PROTOPORPHYRINOGEN OXIDASE"/>
    <property type="match status" value="1"/>
</dbReference>
<dbReference type="GeneID" id="98145906"/>
<evidence type="ECO:0000256" key="7">
    <source>
        <dbReference type="ARBA" id="ARBA00023002"/>
    </source>
</evidence>
<feature type="domain" description="Amine oxidase" evidence="12">
    <location>
        <begin position="45"/>
        <end position="544"/>
    </location>
</feature>
<dbReference type="RefSeq" id="XP_070889943.1">
    <property type="nucleotide sequence ID" value="XM_071030834.1"/>
</dbReference>
<evidence type="ECO:0000256" key="10">
    <source>
        <dbReference type="ARBA" id="ARBA00047554"/>
    </source>
</evidence>
<dbReference type="Gene3D" id="3.50.50.60">
    <property type="entry name" value="FAD/NAD(P)-binding domain"/>
    <property type="match status" value="1"/>
</dbReference>
<dbReference type="Pfam" id="PF01593">
    <property type="entry name" value="Amino_oxidase"/>
    <property type="match status" value="1"/>
</dbReference>
<keyword evidence="5 11" id="KW-0285">Flavoprotein</keyword>
<dbReference type="InterPro" id="IPR050464">
    <property type="entry name" value="Zeta_carotene_desat/Oxidored"/>
</dbReference>
<gene>
    <name evidence="13" type="ORF">BJX67DRAFT_369871</name>
</gene>
<reference evidence="13 14" key="1">
    <citation type="submission" date="2024-07" db="EMBL/GenBank/DDBJ databases">
        <title>Section-level genome sequencing and comparative genomics of Aspergillus sections Usti and Cavernicolus.</title>
        <authorList>
            <consortium name="Lawrence Berkeley National Laboratory"/>
            <person name="Nybo J.L."/>
            <person name="Vesth T.C."/>
            <person name="Theobald S."/>
            <person name="Frisvad J.C."/>
            <person name="Larsen T.O."/>
            <person name="Kjaerboelling I."/>
            <person name="Rothschild-Mancinelli K."/>
            <person name="Lyhne E.K."/>
            <person name="Kogle M.E."/>
            <person name="Barry K."/>
            <person name="Clum A."/>
            <person name="Na H."/>
            <person name="Ledsgaard L."/>
            <person name="Lin J."/>
            <person name="Lipzen A."/>
            <person name="Kuo A."/>
            <person name="Riley R."/>
            <person name="Mondo S."/>
            <person name="Labutti K."/>
            <person name="Haridas S."/>
            <person name="Pangalinan J."/>
            <person name="Salamov A.A."/>
            <person name="Simmons B.A."/>
            <person name="Magnuson J.K."/>
            <person name="Chen J."/>
            <person name="Drula E."/>
            <person name="Henrissat B."/>
            <person name="Wiebenga A."/>
            <person name="Lubbers R.J."/>
            <person name="Gomes A.C."/>
            <person name="Macurrencykelacurrency M.R."/>
            <person name="Stajich J."/>
            <person name="Grigoriev I.V."/>
            <person name="Mortensen U.H."/>
            <person name="De Vries R.P."/>
            <person name="Baker S.E."/>
            <person name="Andersen M.R."/>
        </authorList>
    </citation>
    <scope>NUCLEOTIDE SEQUENCE [LARGE SCALE GENOMIC DNA]</scope>
    <source>
        <strain evidence="13 14">CBS 449.75</strain>
    </source>
</reference>
<keyword evidence="14" id="KW-1185">Reference proteome</keyword>
<keyword evidence="7 11" id="KW-0560">Oxidoreductase</keyword>
<keyword evidence="8 11" id="KW-0350">Heme biosynthesis</keyword>
<dbReference type="SUPFAM" id="SSF54373">
    <property type="entry name" value="FAD-linked reductases, C-terminal domain"/>
    <property type="match status" value="1"/>
</dbReference>
<comment type="cofactor">
    <cofactor evidence="11">
        <name>FAD</name>
        <dbReference type="ChEBI" id="CHEBI:57692"/>
    </cofactor>
    <text evidence="11">Binds 1 FAD per subunit.</text>
</comment>
<evidence type="ECO:0000256" key="6">
    <source>
        <dbReference type="ARBA" id="ARBA00022827"/>
    </source>
</evidence>
<dbReference type="NCBIfam" id="TIGR00562">
    <property type="entry name" value="proto_IX_ox"/>
    <property type="match status" value="1"/>
</dbReference>
<dbReference type="PANTHER" id="PTHR42923">
    <property type="entry name" value="PROTOPORPHYRINOGEN OXIDASE"/>
    <property type="match status" value="1"/>
</dbReference>
<keyword evidence="9 11" id="KW-0627">Porphyrin biosynthesis</keyword>
<protein>
    <recommendedName>
        <fullName evidence="4 11">Protoporphyrinogen oxidase</fullName>
        <ecNumber evidence="4 11">1.3.3.4</ecNumber>
    </recommendedName>
</protein>
<dbReference type="InterPro" id="IPR036188">
    <property type="entry name" value="FAD/NAD-bd_sf"/>
</dbReference>
<proteinExistence type="inferred from homology"/>
<name>A0ABR4M2G6_9EURO</name>
<dbReference type="EC" id="1.3.3.4" evidence="4 11"/>
<comment type="subcellular location">
    <subcellularLocation>
        <location evidence="11">Mitochondrion inner membrane</location>
    </subcellularLocation>
</comment>
<sequence>MRLPCAPSCALKHLRTPLGFLRNAPRRSLHDAPQPFDAAVIGAGITGLTAAYRLSKDPSCSKVTLYEKSHHVGGWLQSETINVDGGEIVFEYGPRTLRAAAPSCLPLLDLLLDLNLGDQVLFTDNSSPASQSRYIYYPDHLVRLPTIDRKAGLISGIWNLLYPLLREPVFRTLLWSFCTEPLKDGRKSEADESVADFVSRRLSPEVADNLVSSMFHGIFGGDIDRLSATAVMYIYRELEKRDERVMMSFLQAQRAGKQYIQTNDLLALVPIIEEKSNAHTKLLSRLVENNSTLTLKKGVGQLADALLAELKRSRKVEVLADSEVKSIHQNPDTSNLRIEDGNGHSRVHSRLIATNSPADLANQLRRGLPEDAKVPQDTLSMLETNNYAVTMMVVNLYYPNPHLLPIRGFGYLIPRSVPFEENPERALGVIFASETGQGQDSAPGTKLTVMMGGHWWDGWKESDYPDHDTAVHMAQSLLKRHLNITDSPTVARTRLQRDAIPQPTVGHIGRLNKLSRSIKNDFMNRITLAGAWYALGGTGVVDSVRQAYIATAFGLGSKFSEDLKKGGGIIRPPTLWGRSSLDFLSRYF</sequence>
<comment type="pathway">
    <text evidence="2 11">Porphyrin-containing compound metabolism; protoporphyrin-IX biosynthesis; protoporphyrin-IX from protoporphyrinogen-IX: step 1/1.</text>
</comment>
<evidence type="ECO:0000256" key="3">
    <source>
        <dbReference type="ARBA" id="ARBA00010551"/>
    </source>
</evidence>
<evidence type="ECO:0000313" key="14">
    <source>
        <dbReference type="Proteomes" id="UP001610432"/>
    </source>
</evidence>
<comment type="similarity">
    <text evidence="3 11">Belongs to the protoporphyrinogen/coproporphyrinogen oxidase family. Protoporphyrinogen oxidase subfamily.</text>
</comment>
<dbReference type="Proteomes" id="UP001610432">
    <property type="component" value="Unassembled WGS sequence"/>
</dbReference>
<evidence type="ECO:0000256" key="2">
    <source>
        <dbReference type="ARBA" id="ARBA00005073"/>
    </source>
</evidence>
<evidence type="ECO:0000259" key="12">
    <source>
        <dbReference type="Pfam" id="PF01593"/>
    </source>
</evidence>
<keyword evidence="6 11" id="KW-0274">FAD</keyword>
<organism evidence="13 14">
    <name type="scientific">Aspergillus lucknowensis</name>
    <dbReference type="NCBI Taxonomy" id="176173"/>
    <lineage>
        <taxon>Eukaryota</taxon>
        <taxon>Fungi</taxon>
        <taxon>Dikarya</taxon>
        <taxon>Ascomycota</taxon>
        <taxon>Pezizomycotina</taxon>
        <taxon>Eurotiomycetes</taxon>
        <taxon>Eurotiomycetidae</taxon>
        <taxon>Eurotiales</taxon>
        <taxon>Aspergillaceae</taxon>
        <taxon>Aspergillus</taxon>
        <taxon>Aspergillus subgen. Nidulantes</taxon>
    </lineage>
</organism>
<dbReference type="SUPFAM" id="SSF51905">
    <property type="entry name" value="FAD/NAD(P)-binding domain"/>
    <property type="match status" value="1"/>
</dbReference>
<evidence type="ECO:0000256" key="11">
    <source>
        <dbReference type="RuleBase" id="RU367069"/>
    </source>
</evidence>
<dbReference type="EMBL" id="JBFXLQ010000004">
    <property type="protein sequence ID" value="KAL2870964.1"/>
    <property type="molecule type" value="Genomic_DNA"/>
</dbReference>
<comment type="caution">
    <text evidence="13">The sequence shown here is derived from an EMBL/GenBank/DDBJ whole genome shotgun (WGS) entry which is preliminary data.</text>
</comment>
<comment type="function">
    <text evidence="1 11">Catalyzes the 6-electron oxidation of protoporphyrinogen-IX to form protoporphyrin-IX.</text>
</comment>
<dbReference type="InterPro" id="IPR004572">
    <property type="entry name" value="Protoporphyrinogen_oxidase"/>
</dbReference>
<evidence type="ECO:0000313" key="13">
    <source>
        <dbReference type="EMBL" id="KAL2870964.1"/>
    </source>
</evidence>
<evidence type="ECO:0000256" key="9">
    <source>
        <dbReference type="ARBA" id="ARBA00023244"/>
    </source>
</evidence>
<evidence type="ECO:0000256" key="1">
    <source>
        <dbReference type="ARBA" id="ARBA00002600"/>
    </source>
</evidence>
<evidence type="ECO:0000256" key="8">
    <source>
        <dbReference type="ARBA" id="ARBA00023133"/>
    </source>
</evidence>
<evidence type="ECO:0000256" key="4">
    <source>
        <dbReference type="ARBA" id="ARBA00012867"/>
    </source>
</evidence>